<dbReference type="SUPFAM" id="SSF50800">
    <property type="entry name" value="PK beta-barrel domain-like"/>
    <property type="match status" value="1"/>
</dbReference>
<dbReference type="AlphaFoldDB" id="W8L9Z6"/>
<reference evidence="1 2" key="1">
    <citation type="journal article" date="2014" name="J Genomics">
        <title>Draft Genome Sequence of the Extremely Halophilic Phototrophic Purple Sulfur Bacterium Halorhodospira halochloris.</title>
        <authorList>
            <person name="Singh K.S."/>
            <person name="Kirksey J."/>
            <person name="Hoff W.D."/>
            <person name="Deole R."/>
        </authorList>
    </citation>
    <scope>NUCLEOTIDE SEQUENCE [LARGE SCALE GENOMIC DNA]</scope>
    <source>
        <strain evidence="1 2">A</strain>
    </source>
</reference>
<dbReference type="Gene3D" id="2.40.33.20">
    <property type="entry name" value="PK beta-barrel domain-like"/>
    <property type="match status" value="1"/>
</dbReference>
<dbReference type="EMBL" id="CP007268">
    <property type="protein sequence ID" value="AHK80615.1"/>
    <property type="molecule type" value="Genomic_DNA"/>
</dbReference>
<keyword evidence="2" id="KW-1185">Reference proteome</keyword>
<gene>
    <name evidence="1" type="ORF">M911_04905</name>
</gene>
<accession>W8L9Z6</accession>
<proteinExistence type="predicted"/>
<evidence type="ECO:0000313" key="1">
    <source>
        <dbReference type="EMBL" id="AHK80615.1"/>
    </source>
</evidence>
<organism evidence="1 2">
    <name type="scientific">Ectothiorhodospira haloalkaliphila</name>
    <dbReference type="NCBI Taxonomy" id="421628"/>
    <lineage>
        <taxon>Bacteria</taxon>
        <taxon>Pseudomonadati</taxon>
        <taxon>Pseudomonadota</taxon>
        <taxon>Gammaproteobacteria</taxon>
        <taxon>Chromatiales</taxon>
        <taxon>Ectothiorhodospiraceae</taxon>
        <taxon>Ectothiorhodospira</taxon>
    </lineage>
</organism>
<dbReference type="Proteomes" id="UP000019442">
    <property type="component" value="Chromosome"/>
</dbReference>
<dbReference type="KEGG" id="hhc:M911_04905"/>
<name>W8L9Z6_9GAMM</name>
<dbReference type="HOGENOM" id="CLU_2734425_0_0_6"/>
<dbReference type="RefSeq" id="WP_025280999.1">
    <property type="nucleotide sequence ID" value="NZ_JBLZQM010000003.1"/>
</dbReference>
<evidence type="ECO:0000313" key="2">
    <source>
        <dbReference type="Proteomes" id="UP000019442"/>
    </source>
</evidence>
<protein>
    <submittedName>
        <fullName evidence="1">Uncharacterized protein</fullName>
    </submittedName>
</protein>
<reference evidence="2" key="2">
    <citation type="submission" date="2014-02" db="EMBL/GenBank/DDBJ databases">
        <title>Draft Genome Sequence of extremely halophilic bacteria Halorhodospira halochloris.</title>
        <authorList>
            <person name="Singh K.S."/>
        </authorList>
    </citation>
    <scope>NUCLEOTIDE SEQUENCE [LARGE SCALE GENOMIC DNA]</scope>
    <source>
        <strain evidence="2">A</strain>
    </source>
</reference>
<sequence length="71" mass="8360">MYRTLEPGWVAPYASLERIESHPDRVSIARIWAAHVNHRADIGTLQALADLKPLSNLYRNRFRQRLDYRRG</sequence>
<dbReference type="InterPro" id="IPR011037">
    <property type="entry name" value="Pyrv_Knase-like_insert_dom_sf"/>
</dbReference>